<proteinExistence type="predicted"/>
<dbReference type="Gene3D" id="1.10.238.120">
    <property type="entry name" value="Jann4075-like"/>
    <property type="match status" value="1"/>
</dbReference>
<protein>
    <recommendedName>
        <fullName evidence="3">DUF2853 domain-containing protein</fullName>
    </recommendedName>
</protein>
<evidence type="ECO:0000313" key="2">
    <source>
        <dbReference type="Proteomes" id="UP000059672"/>
    </source>
</evidence>
<organism evidence="1 2">
    <name type="scientific">Lutibacter profundi</name>
    <dbReference type="NCBI Taxonomy" id="1622118"/>
    <lineage>
        <taxon>Bacteria</taxon>
        <taxon>Pseudomonadati</taxon>
        <taxon>Bacteroidota</taxon>
        <taxon>Flavobacteriia</taxon>
        <taxon>Flavobacteriales</taxon>
        <taxon>Flavobacteriaceae</taxon>
        <taxon>Lutibacter</taxon>
    </lineage>
</organism>
<accession>A0A120IE49</accession>
<dbReference type="InterPro" id="IPR021274">
    <property type="entry name" value="DUF2853"/>
</dbReference>
<dbReference type="InterPro" id="IPR023154">
    <property type="entry name" value="Jann4075-like_sf"/>
</dbReference>
<dbReference type="KEGG" id="lut:Lupro_04550"/>
<dbReference type="RefSeq" id="WP_068206690.1">
    <property type="nucleotide sequence ID" value="NZ_CP013355.1"/>
</dbReference>
<evidence type="ECO:0008006" key="3">
    <source>
        <dbReference type="Google" id="ProtNLM"/>
    </source>
</evidence>
<keyword evidence="2" id="KW-1185">Reference proteome</keyword>
<sequence length="111" mass="12307">MSKFDEKIALYQGAMKDLGISFDADLFAKVTKGLGPSIYKKDAETVSGSDAKELGTVKNNFLIKKLGLSDGVKLDNAIDTVMEKMGKSNRNKYRAIVYYLLVKELGQESKY</sequence>
<dbReference type="Pfam" id="PF11015">
    <property type="entry name" value="DUF2853"/>
    <property type="match status" value="1"/>
</dbReference>
<dbReference type="SUPFAM" id="SSF158587">
    <property type="entry name" value="Jann4075-like"/>
    <property type="match status" value="1"/>
</dbReference>
<dbReference type="AlphaFoldDB" id="A0A120IE49"/>
<reference evidence="1 2" key="2">
    <citation type="journal article" date="2016" name="Int. J. Syst. Evol. Microbiol.">
        <title>Lutibacter profundi sp. nov., isolated from a deep-sea hydrothermal system on the Arctic Mid-Ocean Ridge and emended description of the genus Lutibacter.</title>
        <authorList>
            <person name="Le Moine Bauer S."/>
            <person name="Roalkvam I."/>
            <person name="Steen I.H."/>
            <person name="Dahle H."/>
        </authorList>
    </citation>
    <scope>NUCLEOTIDE SEQUENCE [LARGE SCALE GENOMIC DNA]</scope>
    <source>
        <strain evidence="1 2">LP1</strain>
    </source>
</reference>
<evidence type="ECO:0000313" key="1">
    <source>
        <dbReference type="EMBL" id="AMC10555.1"/>
    </source>
</evidence>
<dbReference type="PATRIC" id="fig|1622118.3.peg.950"/>
<gene>
    <name evidence="1" type="ORF">Lupro_04550</name>
</gene>
<dbReference type="STRING" id="1622118.Lupro_04550"/>
<name>A0A120IE49_9FLAO</name>
<dbReference type="EMBL" id="CP013355">
    <property type="protein sequence ID" value="AMC10555.1"/>
    <property type="molecule type" value="Genomic_DNA"/>
</dbReference>
<reference evidence="2" key="1">
    <citation type="submission" date="2015-12" db="EMBL/GenBank/DDBJ databases">
        <title>Complete genome sequence of Lutibacter profundus strain LP1.</title>
        <authorList>
            <person name="Wissuwa J."/>
            <person name="Le Moine Bauer S."/>
            <person name="Stokke R."/>
            <person name="Dahle H."/>
            <person name="Steen I.H."/>
        </authorList>
    </citation>
    <scope>NUCLEOTIDE SEQUENCE [LARGE SCALE GENOMIC DNA]</scope>
    <source>
        <strain evidence="2">LP1</strain>
    </source>
</reference>
<dbReference type="OrthoDB" id="9812542at2"/>
<dbReference type="Proteomes" id="UP000059672">
    <property type="component" value="Chromosome"/>
</dbReference>